<dbReference type="PROSITE" id="PS50994">
    <property type="entry name" value="INTEGRASE"/>
    <property type="match status" value="1"/>
</dbReference>
<dbReference type="InterPro" id="IPR001584">
    <property type="entry name" value="Integrase_cat-core"/>
</dbReference>
<dbReference type="Proteomes" id="UP000740883">
    <property type="component" value="Unassembled WGS sequence"/>
</dbReference>
<evidence type="ECO:0000313" key="3">
    <source>
        <dbReference type="Proteomes" id="UP000740883"/>
    </source>
</evidence>
<gene>
    <name evidence="2" type="primary">POL_20</name>
    <name evidence="2" type="ORF">NGRA_3353</name>
</gene>
<dbReference type="InterPro" id="IPR036397">
    <property type="entry name" value="RNaseH_sf"/>
</dbReference>
<dbReference type="InterPro" id="IPR012337">
    <property type="entry name" value="RNaseH-like_sf"/>
</dbReference>
<accession>A0A9P6GUX1</accession>
<proteinExistence type="predicted"/>
<dbReference type="EMBL" id="SBJO01000892">
    <property type="protein sequence ID" value="KAF9754363.1"/>
    <property type="molecule type" value="Genomic_DNA"/>
</dbReference>
<dbReference type="Gene3D" id="1.10.340.70">
    <property type="match status" value="1"/>
</dbReference>
<dbReference type="GO" id="GO:0003676">
    <property type="term" value="F:nucleic acid binding"/>
    <property type="evidence" value="ECO:0007669"/>
    <property type="project" value="InterPro"/>
</dbReference>
<comment type="caution">
    <text evidence="2">The sequence shown here is derived from an EMBL/GenBank/DDBJ whole genome shotgun (WGS) entry which is preliminary data.</text>
</comment>
<protein>
    <submittedName>
        <fullName evidence="2">Retrovirus-related Pol polyprotein from transposon</fullName>
    </submittedName>
</protein>
<dbReference type="Gene3D" id="3.30.420.10">
    <property type="entry name" value="Ribonuclease H-like superfamily/Ribonuclease H"/>
    <property type="match status" value="1"/>
</dbReference>
<sequence length="131" mass="15604">MKKKFYWKEMNKDIEEYVEQCEICQKERPQSKFKDIVPLIANNVGDIWEIDLVGPFKESEYVFKYVVTMIDHFSKCAEAIPVYTKDMNTIVHLVDKYIVKKIWTPKVILTDNGREFKNQVCESFAKERNII</sequence>
<keyword evidence="3" id="KW-1185">Reference proteome</keyword>
<dbReference type="InterPro" id="IPR052160">
    <property type="entry name" value="Gypsy_RT_Integrase-like"/>
</dbReference>
<name>A0A9P6GUX1_9MICR</name>
<dbReference type="OrthoDB" id="2194976at2759"/>
<reference evidence="2 3" key="1">
    <citation type="journal article" date="2020" name="Genome Biol. Evol.">
        <title>Comparative genomics of strictly vertically transmitted, feminizing microsporidia endosymbionts of amphipod crustaceans.</title>
        <authorList>
            <person name="Cormier A."/>
            <person name="Chebbi M.A."/>
            <person name="Giraud I."/>
            <person name="Wattier R."/>
            <person name="Teixeira M."/>
            <person name="Gilbert C."/>
            <person name="Rigaud T."/>
            <person name="Cordaux R."/>
        </authorList>
    </citation>
    <scope>NUCLEOTIDE SEQUENCE [LARGE SCALE GENOMIC DNA]</scope>
    <source>
        <strain evidence="2 3">Ou3-Ou53</strain>
    </source>
</reference>
<dbReference type="GO" id="GO:0005634">
    <property type="term" value="C:nucleus"/>
    <property type="evidence" value="ECO:0007669"/>
    <property type="project" value="UniProtKB-ARBA"/>
</dbReference>
<dbReference type="PANTHER" id="PTHR47266">
    <property type="entry name" value="ENDONUCLEASE-RELATED"/>
    <property type="match status" value="1"/>
</dbReference>
<feature type="domain" description="Integrase catalytic" evidence="1">
    <location>
        <begin position="34"/>
        <end position="131"/>
    </location>
</feature>
<dbReference type="GO" id="GO:0015074">
    <property type="term" value="P:DNA integration"/>
    <property type="evidence" value="ECO:0007669"/>
    <property type="project" value="InterPro"/>
</dbReference>
<dbReference type="Pfam" id="PF00665">
    <property type="entry name" value="rve"/>
    <property type="match status" value="1"/>
</dbReference>
<dbReference type="AlphaFoldDB" id="A0A9P6GUX1"/>
<dbReference type="InterPro" id="IPR041588">
    <property type="entry name" value="Integrase_H2C2"/>
</dbReference>
<dbReference type="Pfam" id="PF17921">
    <property type="entry name" value="Integrase_H2C2"/>
    <property type="match status" value="1"/>
</dbReference>
<organism evidence="2 3">
    <name type="scientific">Nosema granulosis</name>
    <dbReference type="NCBI Taxonomy" id="83296"/>
    <lineage>
        <taxon>Eukaryota</taxon>
        <taxon>Fungi</taxon>
        <taxon>Fungi incertae sedis</taxon>
        <taxon>Microsporidia</taxon>
        <taxon>Nosematidae</taxon>
        <taxon>Nosema</taxon>
    </lineage>
</organism>
<dbReference type="SUPFAM" id="SSF53098">
    <property type="entry name" value="Ribonuclease H-like"/>
    <property type="match status" value="1"/>
</dbReference>
<evidence type="ECO:0000259" key="1">
    <source>
        <dbReference type="PROSITE" id="PS50994"/>
    </source>
</evidence>
<evidence type="ECO:0000313" key="2">
    <source>
        <dbReference type="EMBL" id="KAF9754363.1"/>
    </source>
</evidence>